<dbReference type="Pfam" id="PF08378">
    <property type="entry name" value="NERD"/>
    <property type="match status" value="1"/>
</dbReference>
<organism evidence="8 9">
    <name type="scientific">Rhizobium esperanzae</name>
    <dbReference type="NCBI Taxonomy" id="1967781"/>
    <lineage>
        <taxon>Bacteria</taxon>
        <taxon>Pseudomonadati</taxon>
        <taxon>Pseudomonadota</taxon>
        <taxon>Alphaproteobacteria</taxon>
        <taxon>Hyphomicrobiales</taxon>
        <taxon>Rhizobiaceae</taxon>
        <taxon>Rhizobium/Agrobacterium group</taxon>
        <taxon>Rhizobium</taxon>
    </lineage>
</organism>
<dbReference type="PROSITE" id="PS50965">
    <property type="entry name" value="NERD"/>
    <property type="match status" value="1"/>
</dbReference>
<dbReference type="PANTHER" id="PTHR43788">
    <property type="entry name" value="DNA2/NAM7 HELICASE FAMILY MEMBER"/>
    <property type="match status" value="1"/>
</dbReference>
<dbReference type="InterPro" id="IPR011528">
    <property type="entry name" value="NERD"/>
</dbReference>
<dbReference type="Gene3D" id="1.10.510.10">
    <property type="entry name" value="Transferase(Phosphotransferase) domain 1"/>
    <property type="match status" value="2"/>
</dbReference>
<comment type="similarity">
    <text evidence="1">Belongs to the DNA2/NAM7 helicase family.</text>
</comment>
<evidence type="ECO:0000256" key="4">
    <source>
        <dbReference type="ARBA" id="ARBA00022806"/>
    </source>
</evidence>
<dbReference type="InterPro" id="IPR050534">
    <property type="entry name" value="Coronavir_polyprotein_1ab"/>
</dbReference>
<keyword evidence="2" id="KW-0547">Nucleotide-binding</keyword>
<dbReference type="PANTHER" id="PTHR43788:SF8">
    <property type="entry name" value="DNA-BINDING PROTEIN SMUBP-2"/>
    <property type="match status" value="1"/>
</dbReference>
<proteinExistence type="inferred from homology"/>
<keyword evidence="3" id="KW-0378">Hydrolase</keyword>
<evidence type="ECO:0000259" key="7">
    <source>
        <dbReference type="PROSITE" id="PS50965"/>
    </source>
</evidence>
<feature type="domain" description="Protein kinase" evidence="6">
    <location>
        <begin position="516"/>
        <end position="824"/>
    </location>
</feature>
<gene>
    <name evidence="8" type="ORF">B5E41_26510</name>
</gene>
<dbReference type="InterPro" id="IPR041679">
    <property type="entry name" value="DNA2/NAM7-like_C"/>
</dbReference>
<sequence>MHSRQVLRGGGLLQIKNCGRGIHKNEIAGIDKLRNLPASWYAFTNLDISLSAGTTREVDVILITSKRVLIIDLKNWGSAAITGTDGRWYLDGVDHEPSPVQKVLEIKRHLYQLLKKELGNRQETRKLPVPRIDGVVALIGNNERSGIPATERASVFTVDDLIKQITDDRRDRETFGSIAGEILSRPLTDPFWKEHLTRFFNGGSKSPLEPGRRKFDRYVPEEVSVFNHPGQIYREFEAKEAGTPPNLGTLRLWDFAKVTDTRFQNAEVRSEIVGRERRVYHWLRDRADNLEKFLLAPRVDDTSGGVDYWEVFDRRRRLKRLSDWSATEKDNVTAAGRTELARQLLSAVAEFHRVDAAHLDLGGHSIWLEMPTTVRLSHLFAAWHPSVKTLGKARYNFLASVTLPEDLLGLKSDVARRDVYLLGVAVHQILFGQTPEGEPPEWDAAVDPDLGFQHLHDWFAEMLDVDPQRRFANARNALEMFNRATTEHPTPQEVRTSLEKYRLEIRSQRALAAKFPLADDLLRESDRVDVWRSTVEGEDVLVKLWKQAAWGDLDKEGKRVLSFLDAASNAKIDAPAGISKIRGVYWLSDAFALVQDWAAGKTLAELLEHPPADWLKPEVAIEAVRRLESAVSRLHEASLAHGDLKPDNIVLTEGNDWFFIDFFDFSPTADGDLQNGNYSAGGDRFQRDRYAVTKLAEEMLAVCYLPVELAVGIAKAIDTCRTKEPRLTTLLPLAEALERALAIARAPLGAPGEAGRQIVISVRNAEVGPIEPDEGRYFVRTMGLNQTGPAKVIIRGASEELEVKLDDNGKPRACYRRTLTLTRIAIISRFENFSFEGSVAIHTSTHNDLSQLEPLITELVSDKAVTESASAAPDDIEDTSAPAIPEEEAEESLTELVAEEAANRDVEEVDVPLLWRELITIEKELTTDARVILDSSFDRSTRRHVAAIELESGSFDFDRNDTVGVQRQSKGGWRRVGELDLSRSTATIAVIEPPQFSGPPHGSFLEEGQRLRFVSHFEAESLRRRSGAVDRILAREGRAGNLVSVFDPRSAAEPTRIEHMIDEEQLASYELNDDQTRAFRAIVAARPVGLLQGPPGTGKTRFIAALAHYAITKGLARNVLLSSQAHEAVNTAAEALLRLFRTSGGDPSILRVAMSEDQVSDQIREFHTPKVEQSLKDRFSATFSERMAIVGKSIGVDREAVNDVLVFQQQVLPMAMRLEELLVEINEADARVTGLRGSLELVLEKLGLPSHLAAEVGSPFSDFQDEALYYLMEKHSGSGISADKIKKLQAVAGIGRDFVSSASRYLRSFEPFLAGTRQIVAGTCVGLGRTSLGLTNTSFDLVIIDEAARCTASELLVPLQAARWAVLVGDQAQLEPQHRAEVVDRVAKRTNISKREIKRSDFERVFEATYGTLAGARLATQYRMLEPIGKLVSEAFYPDLTLKAGRHHFVLPSDVLPEPFDKPLTWIDTAGMSESAFEGKVGEFGRVNRIEADAIVKTLEEWLRHAEFSDWLVGQREYPFGIGVICMYAAQRDLIRKIMLRSALGEHLDRRIKIGTVDSYQGKENPIVLLSLVRNNREGKTTGNSRFIKEGFLATPNRINVAASRAMDRLVIVGSRSGWRHGGPVAQMTGKFDMALGQGHARCIDAADMLTPRDKLRAVVSKSEVTDA</sequence>
<evidence type="ECO:0000256" key="1">
    <source>
        <dbReference type="ARBA" id="ARBA00007913"/>
    </source>
</evidence>
<keyword evidence="4" id="KW-0347">Helicase</keyword>
<dbReference type="GO" id="GO:0016787">
    <property type="term" value="F:hydrolase activity"/>
    <property type="evidence" value="ECO:0007669"/>
    <property type="project" value="UniProtKB-KW"/>
</dbReference>
<dbReference type="InterPro" id="IPR011009">
    <property type="entry name" value="Kinase-like_dom_sf"/>
</dbReference>
<dbReference type="InterPro" id="IPR041677">
    <property type="entry name" value="DNA2/NAM7_AAA_11"/>
</dbReference>
<dbReference type="GO" id="GO:0043139">
    <property type="term" value="F:5'-3' DNA helicase activity"/>
    <property type="evidence" value="ECO:0007669"/>
    <property type="project" value="TreeGrafter"/>
</dbReference>
<dbReference type="CDD" id="cd18808">
    <property type="entry name" value="SF1_C_Upf1"/>
    <property type="match status" value="1"/>
</dbReference>
<protein>
    <submittedName>
        <fullName evidence="8">Uncharacterized protein</fullName>
    </submittedName>
</protein>
<dbReference type="Gene3D" id="3.40.50.300">
    <property type="entry name" value="P-loop containing nucleotide triphosphate hydrolases"/>
    <property type="match status" value="2"/>
</dbReference>
<dbReference type="InterPro" id="IPR047187">
    <property type="entry name" value="SF1_C_Upf1"/>
</dbReference>
<keyword evidence="5" id="KW-0067">ATP-binding</keyword>
<dbReference type="Pfam" id="PF13087">
    <property type="entry name" value="AAA_12"/>
    <property type="match status" value="1"/>
</dbReference>
<dbReference type="GO" id="GO:0004672">
    <property type="term" value="F:protein kinase activity"/>
    <property type="evidence" value="ECO:0007669"/>
    <property type="project" value="InterPro"/>
</dbReference>
<dbReference type="InterPro" id="IPR008271">
    <property type="entry name" value="Ser/Thr_kinase_AS"/>
</dbReference>
<evidence type="ECO:0000313" key="9">
    <source>
        <dbReference type="Proteomes" id="UP000197269"/>
    </source>
</evidence>
<dbReference type="EMBL" id="MXPU01000023">
    <property type="protein sequence ID" value="OWO91548.1"/>
    <property type="molecule type" value="Genomic_DNA"/>
</dbReference>
<reference evidence="8 9" key="1">
    <citation type="submission" date="2017-03" db="EMBL/GenBank/DDBJ databases">
        <title>Genome of strain Rhizobium sp. CNPSo 668.</title>
        <authorList>
            <person name="Ribeiro R."/>
        </authorList>
    </citation>
    <scope>NUCLEOTIDE SEQUENCE [LARGE SCALE GENOMIC DNA]</scope>
    <source>
        <strain evidence="8 9">CNPSo 668</strain>
    </source>
</reference>
<dbReference type="SUPFAM" id="SSF52540">
    <property type="entry name" value="P-loop containing nucleoside triphosphate hydrolases"/>
    <property type="match status" value="1"/>
</dbReference>
<dbReference type="GO" id="GO:0005524">
    <property type="term" value="F:ATP binding"/>
    <property type="evidence" value="ECO:0007669"/>
    <property type="project" value="UniProtKB-KW"/>
</dbReference>
<feature type="domain" description="NERD" evidence="7">
    <location>
        <begin position="20"/>
        <end position="133"/>
    </location>
</feature>
<dbReference type="SUPFAM" id="SSF56112">
    <property type="entry name" value="Protein kinase-like (PK-like)"/>
    <property type="match status" value="2"/>
</dbReference>
<evidence type="ECO:0000259" key="6">
    <source>
        <dbReference type="PROSITE" id="PS50011"/>
    </source>
</evidence>
<evidence type="ECO:0000256" key="3">
    <source>
        <dbReference type="ARBA" id="ARBA00022801"/>
    </source>
</evidence>
<dbReference type="InterPro" id="IPR027417">
    <property type="entry name" value="P-loop_NTPase"/>
</dbReference>
<accession>A0A2D0AAE1</accession>
<dbReference type="Pfam" id="PF13086">
    <property type="entry name" value="AAA_11"/>
    <property type="match status" value="1"/>
</dbReference>
<name>A0A2D0AAE1_9HYPH</name>
<evidence type="ECO:0000256" key="5">
    <source>
        <dbReference type="ARBA" id="ARBA00022840"/>
    </source>
</evidence>
<evidence type="ECO:0000256" key="2">
    <source>
        <dbReference type="ARBA" id="ARBA00022741"/>
    </source>
</evidence>
<dbReference type="Proteomes" id="UP000197269">
    <property type="component" value="Unassembled WGS sequence"/>
</dbReference>
<dbReference type="PROSITE" id="PS00108">
    <property type="entry name" value="PROTEIN_KINASE_ST"/>
    <property type="match status" value="1"/>
</dbReference>
<evidence type="ECO:0000313" key="8">
    <source>
        <dbReference type="EMBL" id="OWO91548.1"/>
    </source>
</evidence>
<dbReference type="PROSITE" id="PS50011">
    <property type="entry name" value="PROTEIN_KINASE_DOM"/>
    <property type="match status" value="1"/>
</dbReference>
<comment type="caution">
    <text evidence="8">The sequence shown here is derived from an EMBL/GenBank/DDBJ whole genome shotgun (WGS) entry which is preliminary data.</text>
</comment>
<dbReference type="InterPro" id="IPR000719">
    <property type="entry name" value="Prot_kinase_dom"/>
</dbReference>